<dbReference type="STRING" id="1391653.AKJ08_2428"/>
<gene>
    <name evidence="1" type="ORF">AKJ08_2428</name>
</gene>
<evidence type="ECO:0000313" key="2">
    <source>
        <dbReference type="Proteomes" id="UP000055590"/>
    </source>
</evidence>
<dbReference type="KEGG" id="vin:AKJ08_2428"/>
<dbReference type="RefSeq" id="WP_050726268.1">
    <property type="nucleotide sequence ID" value="NZ_CP012332.1"/>
</dbReference>
<protein>
    <submittedName>
        <fullName evidence="1">Uncharacterized protein</fullName>
    </submittedName>
</protein>
<proteinExistence type="predicted"/>
<evidence type="ECO:0000313" key="1">
    <source>
        <dbReference type="EMBL" id="AKU92041.1"/>
    </source>
</evidence>
<accession>A0A0K1PF41</accession>
<dbReference type="Proteomes" id="UP000055590">
    <property type="component" value="Chromosome"/>
</dbReference>
<sequence length="195" mass="21786">MKRVAYVVHQSQGRLRLRLGWLREKPNEGDAIADHLSRLDGMEEVEVRPFTGSVLCLYDPTELDDSRILDALRAFTRADQVVLPGEESPAEVEGEIVRLALFNGSEVARAATRMFEELDLGVLRATRGSVNLGTLAAMGFLAAGATQVARRGKLPLPPWFNLAWWAFRTFMISERKVIDDERAEFTDRIEAAAKS</sequence>
<reference evidence="1 2" key="1">
    <citation type="submission" date="2015-08" db="EMBL/GenBank/DDBJ databases">
        <authorList>
            <person name="Babu N.S."/>
            <person name="Beckwith C.J."/>
            <person name="Beseler K.G."/>
            <person name="Brison A."/>
            <person name="Carone J.V."/>
            <person name="Caskin T.P."/>
            <person name="Diamond M."/>
            <person name="Durham M.E."/>
            <person name="Foxe J.M."/>
            <person name="Go M."/>
            <person name="Henderson B.A."/>
            <person name="Jones I.B."/>
            <person name="McGettigan J.A."/>
            <person name="Micheletti S.J."/>
            <person name="Nasrallah M.E."/>
            <person name="Ortiz D."/>
            <person name="Piller C.R."/>
            <person name="Privatt S.R."/>
            <person name="Schneider S.L."/>
            <person name="Sharp S."/>
            <person name="Smith T.C."/>
            <person name="Stanton J.D."/>
            <person name="Ullery H.E."/>
            <person name="Wilson R.J."/>
            <person name="Serrano M.G."/>
            <person name="Buck G."/>
            <person name="Lee V."/>
            <person name="Wang Y."/>
            <person name="Carvalho R."/>
            <person name="Voegtly L."/>
            <person name="Shi R."/>
            <person name="Duckworth R."/>
            <person name="Johnson A."/>
            <person name="Loviza R."/>
            <person name="Walstead R."/>
            <person name="Shah Z."/>
            <person name="Kiflezghi M."/>
            <person name="Wade K."/>
            <person name="Ball S.L."/>
            <person name="Bradley K.W."/>
            <person name="Asai D.J."/>
            <person name="Bowman C.A."/>
            <person name="Russell D.A."/>
            <person name="Pope W.H."/>
            <person name="Jacobs-Sera D."/>
            <person name="Hendrix R.W."/>
            <person name="Hatfull G.F."/>
        </authorList>
    </citation>
    <scope>NUCLEOTIDE SEQUENCE [LARGE SCALE GENOMIC DNA]</scope>
    <source>
        <strain evidence="1 2">DSM 27710</strain>
    </source>
</reference>
<keyword evidence="2" id="KW-1185">Reference proteome</keyword>
<dbReference type="OrthoDB" id="5519268at2"/>
<name>A0A0K1PF41_9BACT</name>
<organism evidence="1 2">
    <name type="scientific">Vulgatibacter incomptus</name>
    <dbReference type="NCBI Taxonomy" id="1391653"/>
    <lineage>
        <taxon>Bacteria</taxon>
        <taxon>Pseudomonadati</taxon>
        <taxon>Myxococcota</taxon>
        <taxon>Myxococcia</taxon>
        <taxon>Myxococcales</taxon>
        <taxon>Cystobacterineae</taxon>
        <taxon>Vulgatibacteraceae</taxon>
        <taxon>Vulgatibacter</taxon>
    </lineage>
</organism>
<dbReference type="Pfam" id="PF19991">
    <property type="entry name" value="HMA_2"/>
    <property type="match status" value="1"/>
</dbReference>
<dbReference type="AlphaFoldDB" id="A0A0K1PF41"/>
<dbReference type="EMBL" id="CP012332">
    <property type="protein sequence ID" value="AKU92041.1"/>
    <property type="molecule type" value="Genomic_DNA"/>
</dbReference>